<dbReference type="InterPro" id="IPR029044">
    <property type="entry name" value="Nucleotide-diphossugar_trans"/>
</dbReference>
<keyword evidence="3" id="KW-0808">Transferase</keyword>
<dbReference type="PANTHER" id="PTHR43179">
    <property type="entry name" value="RHAMNOSYLTRANSFERASE WBBL"/>
    <property type="match status" value="1"/>
</dbReference>
<evidence type="ECO:0000256" key="3">
    <source>
        <dbReference type="ARBA" id="ARBA00022679"/>
    </source>
</evidence>
<dbReference type="InterPro" id="IPR001173">
    <property type="entry name" value="Glyco_trans_2-like"/>
</dbReference>
<dbReference type="EMBL" id="AWWI01000046">
    <property type="protein sequence ID" value="PIL21177.1"/>
    <property type="molecule type" value="Genomic_DNA"/>
</dbReference>
<dbReference type="PANTHER" id="PTHR43179:SF12">
    <property type="entry name" value="GALACTOFURANOSYLTRANSFERASE GLFT2"/>
    <property type="match status" value="1"/>
</dbReference>
<dbReference type="Gene3D" id="3.90.550.10">
    <property type="entry name" value="Spore Coat Polysaccharide Biosynthesis Protein SpsA, Chain A"/>
    <property type="match status" value="1"/>
</dbReference>
<organism evidence="5 6">
    <name type="scientific">Puniceibacterium antarcticum</name>
    <dbReference type="NCBI Taxonomy" id="1206336"/>
    <lineage>
        <taxon>Bacteria</taxon>
        <taxon>Pseudomonadati</taxon>
        <taxon>Pseudomonadota</taxon>
        <taxon>Alphaproteobacteria</taxon>
        <taxon>Rhodobacterales</taxon>
        <taxon>Paracoccaceae</taxon>
        <taxon>Puniceibacterium</taxon>
    </lineage>
</organism>
<name>A0A2G8RHY9_9RHOB</name>
<proteinExistence type="inferred from homology"/>
<dbReference type="SUPFAM" id="SSF53448">
    <property type="entry name" value="Nucleotide-diphospho-sugar transferases"/>
    <property type="match status" value="1"/>
</dbReference>
<evidence type="ECO:0000256" key="1">
    <source>
        <dbReference type="ARBA" id="ARBA00006739"/>
    </source>
</evidence>
<gene>
    <name evidence="5" type="ORF">P775_05710</name>
</gene>
<comment type="caution">
    <text evidence="5">The sequence shown here is derived from an EMBL/GenBank/DDBJ whole genome shotgun (WGS) entry which is preliminary data.</text>
</comment>
<dbReference type="AlphaFoldDB" id="A0A2G8RHY9"/>
<evidence type="ECO:0000256" key="2">
    <source>
        <dbReference type="ARBA" id="ARBA00022676"/>
    </source>
</evidence>
<evidence type="ECO:0000259" key="4">
    <source>
        <dbReference type="Pfam" id="PF00535"/>
    </source>
</evidence>
<accession>A0A2G8RHY9</accession>
<feature type="domain" description="Glycosyltransferase 2-like" evidence="4">
    <location>
        <begin position="8"/>
        <end position="56"/>
    </location>
</feature>
<keyword evidence="2" id="KW-0328">Glycosyltransferase</keyword>
<comment type="similarity">
    <text evidence="1">Belongs to the glycosyltransferase 2 family.</text>
</comment>
<evidence type="ECO:0000313" key="6">
    <source>
        <dbReference type="Proteomes" id="UP000231259"/>
    </source>
</evidence>
<dbReference type="Proteomes" id="UP000231259">
    <property type="component" value="Unassembled WGS sequence"/>
</dbReference>
<evidence type="ECO:0000313" key="5">
    <source>
        <dbReference type="EMBL" id="PIL21177.1"/>
    </source>
</evidence>
<dbReference type="Pfam" id="PF00535">
    <property type="entry name" value="Glycos_transf_2"/>
    <property type="match status" value="1"/>
</dbReference>
<reference evidence="5 6" key="1">
    <citation type="submission" date="2013-09" db="EMBL/GenBank/DDBJ databases">
        <title>Genome sequencing of Phaeobacter antarcticus sp. nov. SM1211.</title>
        <authorList>
            <person name="Zhang X.-Y."/>
            <person name="Liu C."/>
            <person name="Chen X.-L."/>
            <person name="Xie B.-B."/>
            <person name="Qin Q.-L."/>
            <person name="Rong J.-C."/>
            <person name="Zhang Y.-Z."/>
        </authorList>
    </citation>
    <scope>NUCLEOTIDE SEQUENCE [LARGE SCALE GENOMIC DNA]</scope>
    <source>
        <strain evidence="5 6">SM1211</strain>
    </source>
</reference>
<protein>
    <recommendedName>
        <fullName evidence="4">Glycosyltransferase 2-like domain-containing protein</fullName>
    </recommendedName>
</protein>
<keyword evidence="6" id="KW-1185">Reference proteome</keyword>
<sequence>MTLPTLGVVIVTFNAADVVLDCLESLLAADGVRLDIVVVDNASNDTTIADLRDWAAGTRPYTVPDTMPFALGVAPKPVPLQVSGPRGPQNSGHHLTLIETGLNGGFAAGVNRGLAELAARPGIDRFWILNPDSAVPPATPRAFATCAAGDFSLLGGRVLYYDKPGMIQIDGGTINRNTGVTGNISLFRKHAETAAPSVADMDFITGASMVASRTFYNAAGPMPEEYFLYYEEVDWAQRCKSKPLAYCPEAIIYHRAGASIGSPTQDRLASPFSIYFKHRARLMFMRRYFPARLPIALVYSLAKAAQLALRGHRREAVTLLLASFNLPPPAHVRAKLSEDAARRAFAKHRVKI</sequence>
<dbReference type="OrthoDB" id="9771846at2"/>
<dbReference type="GO" id="GO:0016757">
    <property type="term" value="F:glycosyltransferase activity"/>
    <property type="evidence" value="ECO:0007669"/>
    <property type="project" value="UniProtKB-KW"/>
</dbReference>
<dbReference type="RefSeq" id="WP_099910028.1">
    <property type="nucleotide sequence ID" value="NZ_AWWI01000046.1"/>
</dbReference>